<evidence type="ECO:0000313" key="4">
    <source>
        <dbReference type="EMBL" id="VDN14285.1"/>
    </source>
</evidence>
<evidence type="ECO:0000256" key="2">
    <source>
        <dbReference type="ARBA" id="ARBA00022630"/>
    </source>
</evidence>
<name>A0A3P7LAW7_DIBLA</name>
<dbReference type="Gene3D" id="3.30.390.30">
    <property type="match status" value="1"/>
</dbReference>
<evidence type="ECO:0008006" key="6">
    <source>
        <dbReference type="Google" id="ProtNLM"/>
    </source>
</evidence>
<accession>A0A3P7LAW7</accession>
<evidence type="ECO:0000256" key="3">
    <source>
        <dbReference type="ARBA" id="ARBA00022827"/>
    </source>
</evidence>
<dbReference type="Proteomes" id="UP000281553">
    <property type="component" value="Unassembled WGS sequence"/>
</dbReference>
<keyword evidence="5" id="KW-1185">Reference proteome</keyword>
<dbReference type="PANTHER" id="PTHR43429:SF2">
    <property type="entry name" value="PYRIDINE NUCLEOTIDE-DISULFIDE OXIDOREDUCTASE DOMAIN-CONTAINING PROTEIN 1"/>
    <property type="match status" value="1"/>
</dbReference>
<dbReference type="AlphaFoldDB" id="A0A3P7LAW7"/>
<gene>
    <name evidence="4" type="ORF">DILT_LOCUS10116</name>
</gene>
<dbReference type="OrthoDB" id="202203at2759"/>
<feature type="non-terminal residue" evidence="4">
    <location>
        <position position="1"/>
    </location>
</feature>
<dbReference type="InterPro" id="IPR016156">
    <property type="entry name" value="FAD/NAD-linked_Rdtase_dimer_sf"/>
</dbReference>
<dbReference type="InterPro" id="IPR050260">
    <property type="entry name" value="FAD-bd_OxRdtase"/>
</dbReference>
<comment type="cofactor">
    <cofactor evidence="1">
        <name>FAD</name>
        <dbReference type="ChEBI" id="CHEBI:57692"/>
    </cofactor>
</comment>
<dbReference type="PANTHER" id="PTHR43429">
    <property type="entry name" value="PYRIDINE NUCLEOTIDE-DISULFIDE OXIDOREDUCTASE DOMAIN-CONTAINING"/>
    <property type="match status" value="1"/>
</dbReference>
<evidence type="ECO:0000313" key="5">
    <source>
        <dbReference type="Proteomes" id="UP000281553"/>
    </source>
</evidence>
<reference evidence="4 5" key="1">
    <citation type="submission" date="2018-11" db="EMBL/GenBank/DDBJ databases">
        <authorList>
            <consortium name="Pathogen Informatics"/>
        </authorList>
    </citation>
    <scope>NUCLEOTIDE SEQUENCE [LARGE SCALE GENOMIC DNA]</scope>
</reference>
<dbReference type="EMBL" id="UYRU01058795">
    <property type="protein sequence ID" value="VDN14285.1"/>
    <property type="molecule type" value="Genomic_DNA"/>
</dbReference>
<protein>
    <recommendedName>
        <fullName evidence="6">Pyridine nucleotide-disulphide oxidoreductase dimerisation domain-containing protein</fullName>
    </recommendedName>
</protein>
<sequence>FHPCRYPNFYFSAFIAGTKQVVLLGLFNGQGLDLTAPNCHLLMRISPGETYIKCVMKDGRMQGALLIGETELEETFENLILNQLDLTSFGEHLLDPNIDLSDYFD</sequence>
<keyword evidence="3" id="KW-0274">FAD</keyword>
<organism evidence="4 5">
    <name type="scientific">Dibothriocephalus latus</name>
    <name type="common">Fish tapeworm</name>
    <name type="synonym">Diphyllobothrium latum</name>
    <dbReference type="NCBI Taxonomy" id="60516"/>
    <lineage>
        <taxon>Eukaryota</taxon>
        <taxon>Metazoa</taxon>
        <taxon>Spiralia</taxon>
        <taxon>Lophotrochozoa</taxon>
        <taxon>Platyhelminthes</taxon>
        <taxon>Cestoda</taxon>
        <taxon>Eucestoda</taxon>
        <taxon>Diphyllobothriidea</taxon>
        <taxon>Diphyllobothriidae</taxon>
        <taxon>Dibothriocephalus</taxon>
    </lineage>
</organism>
<proteinExistence type="predicted"/>
<keyword evidence="2" id="KW-0285">Flavoprotein</keyword>
<evidence type="ECO:0000256" key="1">
    <source>
        <dbReference type="ARBA" id="ARBA00001974"/>
    </source>
</evidence>